<dbReference type="EMBL" id="MT143105">
    <property type="protein sequence ID" value="QJA92896.1"/>
    <property type="molecule type" value="Genomic_DNA"/>
</dbReference>
<accession>A0A6M3LCV2</accession>
<reference evidence="1" key="1">
    <citation type="submission" date="2020-03" db="EMBL/GenBank/DDBJ databases">
        <title>The deep terrestrial virosphere.</title>
        <authorList>
            <person name="Holmfeldt K."/>
            <person name="Nilsson E."/>
            <person name="Simone D."/>
            <person name="Lopez-Fernandez M."/>
            <person name="Wu X."/>
            <person name="de Brujin I."/>
            <person name="Lundin D."/>
            <person name="Andersson A."/>
            <person name="Bertilsson S."/>
            <person name="Dopson M."/>
        </authorList>
    </citation>
    <scope>NUCLEOTIDE SEQUENCE</scope>
    <source>
        <strain evidence="1">MM415B04426</strain>
    </source>
</reference>
<dbReference type="AlphaFoldDB" id="A0A6M3LCV2"/>
<gene>
    <name evidence="1" type="ORF">MM415B04426_0006</name>
</gene>
<evidence type="ECO:0000313" key="1">
    <source>
        <dbReference type="EMBL" id="QJA92896.1"/>
    </source>
</evidence>
<protein>
    <submittedName>
        <fullName evidence="1">Uncharacterized protein</fullName>
    </submittedName>
</protein>
<sequence length="98" mass="10692">MHGFIDIEYETLKSAIKEIEKKKDTCKILPSARFIWNNGRICFEVIQVGNHMPNIGAPDSNAGVIFSLLVCDQLGGKSTGTSAGCCSNCKLIEEDVTK</sequence>
<organism evidence="1">
    <name type="scientific">viral metagenome</name>
    <dbReference type="NCBI Taxonomy" id="1070528"/>
    <lineage>
        <taxon>unclassified sequences</taxon>
        <taxon>metagenomes</taxon>
        <taxon>organismal metagenomes</taxon>
    </lineage>
</organism>
<proteinExistence type="predicted"/>
<name>A0A6M3LCV2_9ZZZZ</name>